<dbReference type="Pfam" id="PF08240">
    <property type="entry name" value="ADH_N"/>
    <property type="match status" value="1"/>
</dbReference>
<proteinExistence type="predicted"/>
<protein>
    <submittedName>
        <fullName evidence="7">Zinc-containing alcohol dehydrogenase</fullName>
    </submittedName>
</protein>
<evidence type="ECO:0000256" key="3">
    <source>
        <dbReference type="ARBA" id="ARBA00022833"/>
    </source>
</evidence>
<keyword evidence="8" id="KW-1185">Reference proteome</keyword>
<dbReference type="Pfam" id="PF16912">
    <property type="entry name" value="Glu_dehyd_C"/>
    <property type="match status" value="1"/>
</dbReference>
<dbReference type="SUPFAM" id="SSF51735">
    <property type="entry name" value="NAD(P)-binding Rossmann-fold domains"/>
    <property type="match status" value="1"/>
</dbReference>
<dbReference type="InterPro" id="IPR011032">
    <property type="entry name" value="GroES-like_sf"/>
</dbReference>
<comment type="cofactor">
    <cofactor evidence="1">
        <name>Zn(2+)</name>
        <dbReference type="ChEBI" id="CHEBI:29105"/>
    </cofactor>
</comment>
<feature type="domain" description="Glucose dehydrogenase C-terminal" evidence="6">
    <location>
        <begin position="138"/>
        <end position="315"/>
    </location>
</feature>
<dbReference type="RefSeq" id="WP_264814563.1">
    <property type="nucleotide sequence ID" value="NZ_BAPV01000004.1"/>
</dbReference>
<evidence type="ECO:0000259" key="5">
    <source>
        <dbReference type="Pfam" id="PF08240"/>
    </source>
</evidence>
<keyword evidence="2" id="KW-0479">Metal-binding</keyword>
<dbReference type="InterPro" id="IPR036291">
    <property type="entry name" value="NAD(P)-bd_dom_sf"/>
</dbReference>
<dbReference type="InterPro" id="IPR031640">
    <property type="entry name" value="Glu_dehyd_C"/>
</dbReference>
<sequence length="332" mass="35210">MRAVIFDGKGGITLEERAIPALDADTVLIVPELVGICGTDLHLLDGEYPLGRFPRIGGHEFSGKVVATGAGVTRFAKGERVCVDPNIACGHCPMCRDDAPNLCLNLIPVGVTIDGAFAEYVAVPEKIVHALPESLDARSGALIEPMACVVHALERAPSLEARHVLVYGAGSIGLLAIALVRHRKAACIEVIEPSETRRRAAIEMGADSAYAPGTYERCEDVHVVIEASGHPSAVADALTRLAPRGTLVQMGVCAPEASIALRPYDLFKRELTLIGSQSLAGSYGRAIGIMAEMGDLGTRLVSHVVDLEDARTGFALARSEAARKVMIRCMQD</sequence>
<evidence type="ECO:0000259" key="6">
    <source>
        <dbReference type="Pfam" id="PF16912"/>
    </source>
</evidence>
<evidence type="ECO:0000313" key="8">
    <source>
        <dbReference type="Proteomes" id="UP001062776"/>
    </source>
</evidence>
<evidence type="ECO:0000256" key="4">
    <source>
        <dbReference type="ARBA" id="ARBA00023002"/>
    </source>
</evidence>
<dbReference type="EMBL" id="BAPV01000004">
    <property type="protein sequence ID" value="GBQ85425.1"/>
    <property type="molecule type" value="Genomic_DNA"/>
</dbReference>
<dbReference type="Gene3D" id="3.40.50.720">
    <property type="entry name" value="NAD(P)-binding Rossmann-like Domain"/>
    <property type="match status" value="1"/>
</dbReference>
<dbReference type="InterPro" id="IPR050129">
    <property type="entry name" value="Zn_alcohol_dh"/>
</dbReference>
<keyword evidence="4" id="KW-0560">Oxidoreductase</keyword>
<dbReference type="PROSITE" id="PS00059">
    <property type="entry name" value="ADH_ZINC"/>
    <property type="match status" value="1"/>
</dbReference>
<accession>A0ABQ0PZH9</accession>
<dbReference type="InterPro" id="IPR002328">
    <property type="entry name" value="ADH_Zn_CS"/>
</dbReference>
<feature type="domain" description="Alcohol dehydrogenase-like N-terminal" evidence="5">
    <location>
        <begin position="24"/>
        <end position="133"/>
    </location>
</feature>
<evidence type="ECO:0000256" key="1">
    <source>
        <dbReference type="ARBA" id="ARBA00001947"/>
    </source>
</evidence>
<dbReference type="Proteomes" id="UP001062776">
    <property type="component" value="Unassembled WGS sequence"/>
</dbReference>
<comment type="caution">
    <text evidence="7">The sequence shown here is derived from an EMBL/GenBank/DDBJ whole genome shotgun (WGS) entry which is preliminary data.</text>
</comment>
<evidence type="ECO:0000256" key="2">
    <source>
        <dbReference type="ARBA" id="ARBA00022723"/>
    </source>
</evidence>
<reference evidence="7" key="1">
    <citation type="submission" date="2013-04" db="EMBL/GenBank/DDBJ databases">
        <title>The genome sequencing project of 58 acetic acid bacteria.</title>
        <authorList>
            <person name="Okamoto-Kainuma A."/>
            <person name="Ishikawa M."/>
            <person name="Umino S."/>
            <person name="Koizumi Y."/>
            <person name="Shiwa Y."/>
            <person name="Yoshikawa H."/>
            <person name="Matsutani M."/>
            <person name="Matsushita K."/>
        </authorList>
    </citation>
    <scope>NUCLEOTIDE SEQUENCE</scope>
    <source>
        <strain evidence="7">NRIC 0535</strain>
    </source>
</reference>
<keyword evidence="3" id="KW-0862">Zinc</keyword>
<dbReference type="PANTHER" id="PTHR43401">
    <property type="entry name" value="L-THREONINE 3-DEHYDROGENASE"/>
    <property type="match status" value="1"/>
</dbReference>
<dbReference type="SUPFAM" id="SSF50129">
    <property type="entry name" value="GroES-like"/>
    <property type="match status" value="1"/>
</dbReference>
<dbReference type="Gene3D" id="3.90.180.10">
    <property type="entry name" value="Medium-chain alcohol dehydrogenases, catalytic domain"/>
    <property type="match status" value="1"/>
</dbReference>
<evidence type="ECO:0000313" key="7">
    <source>
        <dbReference type="EMBL" id="GBQ85425.1"/>
    </source>
</evidence>
<name>A0ABQ0PZH9_9PROT</name>
<dbReference type="PANTHER" id="PTHR43401:SF2">
    <property type="entry name" value="L-THREONINE 3-DEHYDROGENASE"/>
    <property type="match status" value="1"/>
</dbReference>
<gene>
    <name evidence="7" type="ORF">AA0535_0759</name>
</gene>
<dbReference type="InterPro" id="IPR013154">
    <property type="entry name" value="ADH-like_N"/>
</dbReference>
<organism evidence="7 8">
    <name type="scientific">Asaia krungthepensis NRIC 0535</name>
    <dbReference type="NCBI Taxonomy" id="1307925"/>
    <lineage>
        <taxon>Bacteria</taxon>
        <taxon>Pseudomonadati</taxon>
        <taxon>Pseudomonadota</taxon>
        <taxon>Alphaproteobacteria</taxon>
        <taxon>Acetobacterales</taxon>
        <taxon>Acetobacteraceae</taxon>
        <taxon>Asaia</taxon>
    </lineage>
</organism>